<feature type="transmembrane region" description="Helical" evidence="6">
    <location>
        <begin position="210"/>
        <end position="230"/>
    </location>
</feature>
<organism evidence="7 8">
    <name type="scientific">Mumia flava</name>
    <dbReference type="NCBI Taxonomy" id="1348852"/>
    <lineage>
        <taxon>Bacteria</taxon>
        <taxon>Bacillati</taxon>
        <taxon>Actinomycetota</taxon>
        <taxon>Actinomycetes</taxon>
        <taxon>Propionibacteriales</taxon>
        <taxon>Nocardioidaceae</taxon>
        <taxon>Mumia</taxon>
    </lineage>
</organism>
<dbReference type="PANTHER" id="PTHR30213">
    <property type="entry name" value="INNER MEMBRANE PROTEIN YHJD"/>
    <property type="match status" value="1"/>
</dbReference>
<reference evidence="7 8" key="1">
    <citation type="submission" date="2017-11" db="EMBL/GenBank/DDBJ databases">
        <title>Genomic Encyclopedia of Archaeal and Bacterial Type Strains, Phase II (KMG-II): From Individual Species to Whole Genera.</title>
        <authorList>
            <person name="Goeker M."/>
        </authorList>
    </citation>
    <scope>NUCLEOTIDE SEQUENCE [LARGE SCALE GENOMIC DNA]</scope>
    <source>
        <strain evidence="7 8">DSM 27763</strain>
    </source>
</reference>
<feature type="transmembrane region" description="Helical" evidence="6">
    <location>
        <begin position="300"/>
        <end position="320"/>
    </location>
</feature>
<feature type="transmembrane region" description="Helical" evidence="6">
    <location>
        <begin position="375"/>
        <end position="403"/>
    </location>
</feature>
<dbReference type="InterPro" id="IPR017039">
    <property type="entry name" value="Virul_fac_BrkB"/>
</dbReference>
<dbReference type="OrthoDB" id="3812359at2"/>
<dbReference type="EMBL" id="PGEZ01000001">
    <property type="protein sequence ID" value="PJJ58565.1"/>
    <property type="molecule type" value="Genomic_DNA"/>
</dbReference>
<evidence type="ECO:0000256" key="5">
    <source>
        <dbReference type="ARBA" id="ARBA00023136"/>
    </source>
</evidence>
<keyword evidence="2" id="KW-1003">Cell membrane</keyword>
<sequence length="421" mass="44762">MDVVAIAAVGLACAVLTRRRLPARRHLSVAATTILSLIGALVAGAVALALLDDPVQVPVALVASAGAALGLVQVGAWTNRTARERARAFGWIDGEGPTMPERVETFAERHPWWVGPYQLPLLLVRVWRRTVDVRITGLAAEMTYYALISLVPLVTALGAALGYLERVVGADAVATIEEQAIDAVTNVFAEQVTTDVMAPMIEDLLHEERAGVAIGSVAVAIWLASRMFRAAIRALDDTYEVEERRGLPEQWLLGVALAIGAVITIAVVLAMVVVGPLLGGGKPIADSFGLGTTFEILWELLRWPLVGAVSVSFLVILYRYGPNVRNTWQGCVPGAIVGTVGVVLVAFGFQLYLGWAGPGGPARPDIQEGSLAVLVAGQVVGAILAGVIWLWLSATATLVGGVVNAELGRMRREAERSRRRR</sequence>
<dbReference type="PANTHER" id="PTHR30213:SF0">
    <property type="entry name" value="UPF0761 MEMBRANE PROTEIN YIHY"/>
    <property type="match status" value="1"/>
</dbReference>
<feature type="transmembrane region" description="Helical" evidence="6">
    <location>
        <begin position="27"/>
        <end position="51"/>
    </location>
</feature>
<evidence type="ECO:0000256" key="6">
    <source>
        <dbReference type="SAM" id="Phobius"/>
    </source>
</evidence>
<comment type="subcellular location">
    <subcellularLocation>
        <location evidence="1">Cell membrane</location>
        <topology evidence="1">Multi-pass membrane protein</topology>
    </subcellularLocation>
</comment>
<gene>
    <name evidence="7" type="ORF">CLV56_2816</name>
</gene>
<dbReference type="AlphaFoldDB" id="A0A0B2B3Q0"/>
<feature type="transmembrane region" description="Helical" evidence="6">
    <location>
        <begin position="251"/>
        <end position="280"/>
    </location>
</feature>
<evidence type="ECO:0000256" key="2">
    <source>
        <dbReference type="ARBA" id="ARBA00022475"/>
    </source>
</evidence>
<feature type="transmembrane region" description="Helical" evidence="6">
    <location>
        <begin position="144"/>
        <end position="164"/>
    </location>
</feature>
<keyword evidence="8" id="KW-1185">Reference proteome</keyword>
<name>A0A0B2B3Q0_9ACTN</name>
<evidence type="ECO:0000256" key="3">
    <source>
        <dbReference type="ARBA" id="ARBA00022692"/>
    </source>
</evidence>
<dbReference type="Pfam" id="PF03631">
    <property type="entry name" value="Virul_fac_BrkB"/>
    <property type="match status" value="1"/>
</dbReference>
<evidence type="ECO:0000313" key="7">
    <source>
        <dbReference type="EMBL" id="PJJ58565.1"/>
    </source>
</evidence>
<evidence type="ECO:0000313" key="8">
    <source>
        <dbReference type="Proteomes" id="UP000230842"/>
    </source>
</evidence>
<accession>A0A0B2B3Q0</accession>
<comment type="caution">
    <text evidence="7">The sequence shown here is derived from an EMBL/GenBank/DDBJ whole genome shotgun (WGS) entry which is preliminary data.</text>
</comment>
<proteinExistence type="predicted"/>
<protein>
    <submittedName>
        <fullName evidence="7">Membrane protein</fullName>
    </submittedName>
</protein>
<keyword evidence="5 6" id="KW-0472">Membrane</keyword>
<keyword evidence="4 6" id="KW-1133">Transmembrane helix</keyword>
<keyword evidence="3 6" id="KW-0812">Transmembrane</keyword>
<evidence type="ECO:0000256" key="1">
    <source>
        <dbReference type="ARBA" id="ARBA00004651"/>
    </source>
</evidence>
<evidence type="ECO:0000256" key="4">
    <source>
        <dbReference type="ARBA" id="ARBA00022989"/>
    </source>
</evidence>
<dbReference type="Proteomes" id="UP000230842">
    <property type="component" value="Unassembled WGS sequence"/>
</dbReference>
<feature type="transmembrane region" description="Helical" evidence="6">
    <location>
        <begin position="57"/>
        <end position="77"/>
    </location>
</feature>
<dbReference type="GO" id="GO:0005886">
    <property type="term" value="C:plasma membrane"/>
    <property type="evidence" value="ECO:0007669"/>
    <property type="project" value="UniProtKB-SubCell"/>
</dbReference>
<feature type="transmembrane region" description="Helical" evidence="6">
    <location>
        <begin position="332"/>
        <end position="355"/>
    </location>
</feature>